<protein>
    <submittedName>
        <fullName evidence="1">Uncharacterized protein</fullName>
    </submittedName>
</protein>
<evidence type="ECO:0000313" key="2">
    <source>
        <dbReference type="Proteomes" id="UP000286716"/>
    </source>
</evidence>
<name>A0A428W3I7_AMYBA</name>
<dbReference type="AlphaFoldDB" id="A0A428W3I7"/>
<dbReference type="EMBL" id="QHHU01000067">
    <property type="protein sequence ID" value="RSM37641.1"/>
    <property type="molecule type" value="Genomic_DNA"/>
</dbReference>
<dbReference type="Proteomes" id="UP000286716">
    <property type="component" value="Unassembled WGS sequence"/>
</dbReference>
<accession>A0A428W3I7</accession>
<sequence>MADGSALFGVLGAALGASASTVATWLTLRGQLRREVAQREYTELTRWTADKRALFRDIHVTANDWAHLLRRVARQYTEPDLAAVSDDELRRAERAFHSALYEAALLCGAEVCDLVDETEDELLRLTAALGRSTDYLPAAPPEQATQAAAAALVNDFPILRDIRVRLMSAMRSELADRSTPRQ</sequence>
<keyword evidence="2" id="KW-1185">Reference proteome</keyword>
<gene>
    <name evidence="1" type="ORF">DMA12_36010</name>
</gene>
<dbReference type="RefSeq" id="WP_020639460.1">
    <property type="nucleotide sequence ID" value="NZ_QHHU01000067.1"/>
</dbReference>
<dbReference type="OrthoDB" id="9955315at2"/>
<proteinExistence type="predicted"/>
<comment type="caution">
    <text evidence="1">The sequence shown here is derived from an EMBL/GenBank/DDBJ whole genome shotgun (WGS) entry which is preliminary data.</text>
</comment>
<evidence type="ECO:0000313" key="1">
    <source>
        <dbReference type="EMBL" id="RSM37641.1"/>
    </source>
</evidence>
<reference evidence="1 2" key="1">
    <citation type="submission" date="2018-05" db="EMBL/GenBank/DDBJ databases">
        <title>Evolution of GPA BGCs.</title>
        <authorList>
            <person name="Waglechner N."/>
            <person name="Wright G.D."/>
        </authorList>
    </citation>
    <scope>NUCLEOTIDE SEQUENCE [LARGE SCALE GENOMIC DNA]</scope>
    <source>
        <strain evidence="1 2">DSM 5908</strain>
    </source>
</reference>
<organism evidence="1 2">
    <name type="scientific">Amycolatopsis balhimycina DSM 5908</name>
    <dbReference type="NCBI Taxonomy" id="1081091"/>
    <lineage>
        <taxon>Bacteria</taxon>
        <taxon>Bacillati</taxon>
        <taxon>Actinomycetota</taxon>
        <taxon>Actinomycetes</taxon>
        <taxon>Pseudonocardiales</taxon>
        <taxon>Pseudonocardiaceae</taxon>
        <taxon>Amycolatopsis</taxon>
    </lineage>
</organism>